<keyword evidence="3" id="KW-1185">Reference proteome</keyword>
<dbReference type="AlphaFoldDB" id="A0A7Z2GMY2"/>
<proteinExistence type="predicted"/>
<accession>A0A7Z2GMY2</accession>
<dbReference type="Proteomes" id="UP000433577">
    <property type="component" value="Chromosome 2"/>
</dbReference>
<protein>
    <submittedName>
        <fullName evidence="2">Uncharacterized protein</fullName>
    </submittedName>
</protein>
<feature type="transmembrane region" description="Helical" evidence="1">
    <location>
        <begin position="6"/>
        <end position="28"/>
    </location>
</feature>
<evidence type="ECO:0000256" key="1">
    <source>
        <dbReference type="SAM" id="Phobius"/>
    </source>
</evidence>
<feature type="transmembrane region" description="Helical" evidence="1">
    <location>
        <begin position="40"/>
        <end position="61"/>
    </location>
</feature>
<reference evidence="2 3" key="1">
    <citation type="submission" date="2019-12" db="EMBL/GenBank/DDBJ databases">
        <title>Paraburkholderia acidiphila 7Q-K02 sp. nov and Paraburkholderia acidisoli DHF22 sp. nov., two strains isolated from forest soil.</title>
        <authorList>
            <person name="Gao Z."/>
            <person name="Qiu L."/>
        </authorList>
    </citation>
    <scope>NUCLEOTIDE SEQUENCE [LARGE SCALE GENOMIC DNA]</scope>
    <source>
        <strain evidence="2 3">DHF22</strain>
    </source>
</reference>
<dbReference type="EMBL" id="CP046914">
    <property type="protein sequence ID" value="QGZ64354.1"/>
    <property type="molecule type" value="Genomic_DNA"/>
</dbReference>
<dbReference type="RefSeq" id="WP_158953699.1">
    <property type="nucleotide sequence ID" value="NZ_CP046914.1"/>
</dbReference>
<evidence type="ECO:0000313" key="3">
    <source>
        <dbReference type="Proteomes" id="UP000433577"/>
    </source>
</evidence>
<gene>
    <name evidence="2" type="ORF">FAZ98_21785</name>
</gene>
<keyword evidence="1" id="KW-1133">Transmembrane helix</keyword>
<organism evidence="2 3">
    <name type="scientific">Paraburkholderia acidisoli</name>
    <dbReference type="NCBI Taxonomy" id="2571748"/>
    <lineage>
        <taxon>Bacteria</taxon>
        <taxon>Pseudomonadati</taxon>
        <taxon>Pseudomonadota</taxon>
        <taxon>Betaproteobacteria</taxon>
        <taxon>Burkholderiales</taxon>
        <taxon>Burkholderiaceae</taxon>
        <taxon>Paraburkholderia</taxon>
    </lineage>
</organism>
<keyword evidence="1" id="KW-0472">Membrane</keyword>
<keyword evidence="1" id="KW-0812">Transmembrane</keyword>
<sequence length="62" mass="6875">MPVAFVLRILPPIVFVCGSIAVLFIRGADTRVAFRRRSQRIRFGLEISAIAVVLAAAYAMFH</sequence>
<name>A0A7Z2GMY2_9BURK</name>
<evidence type="ECO:0000313" key="2">
    <source>
        <dbReference type="EMBL" id="QGZ64354.1"/>
    </source>
</evidence>
<dbReference type="KEGG" id="pacs:FAZ98_21785"/>